<keyword evidence="1" id="KW-1133">Transmembrane helix</keyword>
<organism evidence="2 3">
    <name type="scientific">Parapusillimonas granuli</name>
    <dbReference type="NCBI Taxonomy" id="380911"/>
    <lineage>
        <taxon>Bacteria</taxon>
        <taxon>Pseudomonadati</taxon>
        <taxon>Pseudomonadota</taxon>
        <taxon>Betaproteobacteria</taxon>
        <taxon>Burkholderiales</taxon>
        <taxon>Alcaligenaceae</taxon>
        <taxon>Parapusillimonas</taxon>
    </lineage>
</organism>
<proteinExistence type="predicted"/>
<evidence type="ECO:0000313" key="2">
    <source>
        <dbReference type="EMBL" id="NYT50943.1"/>
    </source>
</evidence>
<reference evidence="2 3" key="1">
    <citation type="submission" date="2020-07" db="EMBL/GenBank/DDBJ databases">
        <title>Taxonomic revisions and descriptions of new bacterial species based on genomic comparisons in the high-G+C-content subgroup of the family Alcaligenaceae.</title>
        <authorList>
            <person name="Szabo A."/>
            <person name="Felfoldi T."/>
        </authorList>
    </citation>
    <scope>NUCLEOTIDE SEQUENCE [LARGE SCALE GENOMIC DNA]</scope>
    <source>
        <strain evidence="2 3">LMG 24012</strain>
    </source>
</reference>
<evidence type="ECO:0000313" key="3">
    <source>
        <dbReference type="Proteomes" id="UP000559809"/>
    </source>
</evidence>
<protein>
    <submittedName>
        <fullName evidence="2">Uncharacterized protein</fullName>
    </submittedName>
</protein>
<keyword evidence="1" id="KW-0472">Membrane</keyword>
<feature type="transmembrane region" description="Helical" evidence="1">
    <location>
        <begin position="12"/>
        <end position="30"/>
    </location>
</feature>
<keyword evidence="3" id="KW-1185">Reference proteome</keyword>
<sequence>MERTILRKMPWVVLFGGLAIALPSIIVRLVDWDRNPLAVQALIERVDMYAFGTGMLFFNAVFAVTTGAVLIMLMKGPGYVADGYKLSDADAPRRISERD</sequence>
<feature type="transmembrane region" description="Helical" evidence="1">
    <location>
        <begin position="50"/>
        <end position="73"/>
    </location>
</feature>
<name>A0A853G247_9BURK</name>
<dbReference type="EMBL" id="JACCEM010000009">
    <property type="protein sequence ID" value="NYT50943.1"/>
    <property type="molecule type" value="Genomic_DNA"/>
</dbReference>
<keyword evidence="1" id="KW-0812">Transmembrane</keyword>
<comment type="caution">
    <text evidence="2">The sequence shown here is derived from an EMBL/GenBank/DDBJ whole genome shotgun (WGS) entry which is preliminary data.</text>
</comment>
<dbReference type="AlphaFoldDB" id="A0A853G247"/>
<dbReference type="RefSeq" id="WP_180157376.1">
    <property type="nucleotide sequence ID" value="NZ_JACCEM010000009.1"/>
</dbReference>
<evidence type="ECO:0000256" key="1">
    <source>
        <dbReference type="SAM" id="Phobius"/>
    </source>
</evidence>
<dbReference type="Proteomes" id="UP000559809">
    <property type="component" value="Unassembled WGS sequence"/>
</dbReference>
<gene>
    <name evidence="2" type="ORF">H0A72_16650</name>
</gene>
<accession>A0A853G247</accession>